<dbReference type="STRING" id="546874.SAMN04488544_0534"/>
<feature type="domain" description="CobB/CobQ-like glutamine amidotransferase" evidence="3">
    <location>
        <begin position="23"/>
        <end position="226"/>
    </location>
</feature>
<keyword evidence="2" id="KW-0436">Ligase</keyword>
<proteinExistence type="inferred from homology"/>
<dbReference type="RefSeq" id="WP_091073139.1">
    <property type="nucleotide sequence ID" value="NZ_LT629799.1"/>
</dbReference>
<keyword evidence="2" id="KW-0961">Cell wall biogenesis/degradation</keyword>
<dbReference type="GO" id="GO:0009252">
    <property type="term" value="P:peptidoglycan biosynthetic process"/>
    <property type="evidence" value="ECO:0007669"/>
    <property type="project" value="UniProtKB-UniRule"/>
</dbReference>
<evidence type="ECO:0000313" key="5">
    <source>
        <dbReference type="Proteomes" id="UP000198825"/>
    </source>
</evidence>
<dbReference type="InterPro" id="IPR043702">
    <property type="entry name" value="Lipid_II_synth_GatD"/>
</dbReference>
<dbReference type="GO" id="GO:0008360">
    <property type="term" value="P:regulation of cell shape"/>
    <property type="evidence" value="ECO:0007669"/>
    <property type="project" value="UniProtKB-KW"/>
</dbReference>
<dbReference type="PROSITE" id="PS51274">
    <property type="entry name" value="GATASE_COBBQ"/>
    <property type="match status" value="1"/>
</dbReference>
<dbReference type="GO" id="GO:0071555">
    <property type="term" value="P:cell wall organization"/>
    <property type="evidence" value="ECO:0007669"/>
    <property type="project" value="UniProtKB-KW"/>
</dbReference>
<keyword evidence="5" id="KW-1185">Reference proteome</keyword>
<dbReference type="Pfam" id="PF07685">
    <property type="entry name" value="GATase_3"/>
    <property type="match status" value="1"/>
</dbReference>
<organism evidence="4 5">
    <name type="scientific">Microlunatus sagamiharensis</name>
    <dbReference type="NCBI Taxonomy" id="546874"/>
    <lineage>
        <taxon>Bacteria</taxon>
        <taxon>Bacillati</taxon>
        <taxon>Actinomycetota</taxon>
        <taxon>Actinomycetes</taxon>
        <taxon>Propionibacteriales</taxon>
        <taxon>Propionibacteriaceae</taxon>
        <taxon>Microlunatus</taxon>
    </lineage>
</organism>
<comment type="catalytic activity">
    <reaction evidence="2">
        <text>L-glutamine + H2O = L-glutamate + NH4(+)</text>
        <dbReference type="Rhea" id="RHEA:15889"/>
        <dbReference type="ChEBI" id="CHEBI:15377"/>
        <dbReference type="ChEBI" id="CHEBI:28938"/>
        <dbReference type="ChEBI" id="CHEBI:29985"/>
        <dbReference type="ChEBI" id="CHEBI:58359"/>
        <dbReference type="EC" id="3.5.1.2"/>
    </reaction>
</comment>
<dbReference type="GO" id="GO:0004359">
    <property type="term" value="F:glutaminase activity"/>
    <property type="evidence" value="ECO:0007669"/>
    <property type="project" value="UniProtKB-UniRule"/>
</dbReference>
<name>A0A1H2LNN0_9ACTN</name>
<comment type="pathway">
    <text evidence="2">Cell wall biogenesis; peptidoglycan biosynthesis.</text>
</comment>
<dbReference type="UniPathway" id="UPA00219"/>
<comment type="catalytic activity">
    <reaction evidence="2">
        <text>beta-D-GlcNAc-(1-&gt;4)-Mur2Ac(oyl-L-Ala-gamma-D-Glu-L-Lys-D-Ala-D-Ala)-di-trans,octa-cis-undecaprenyl diphosphate + L-glutamine + ATP + H2O = beta-D-GlcNAc-(1-&gt;4)-Mur2Ac(oyl-L-Ala-D-isoglutaminyl-L-Lys-D-Ala-D-Ala)-di-trans,octa-cis-undecaprenyl diphosphate + L-glutamate + ADP + phosphate + H(+)</text>
        <dbReference type="Rhea" id="RHEA:57928"/>
        <dbReference type="ChEBI" id="CHEBI:15377"/>
        <dbReference type="ChEBI" id="CHEBI:15378"/>
        <dbReference type="ChEBI" id="CHEBI:29985"/>
        <dbReference type="ChEBI" id="CHEBI:30616"/>
        <dbReference type="ChEBI" id="CHEBI:43474"/>
        <dbReference type="ChEBI" id="CHEBI:58359"/>
        <dbReference type="ChEBI" id="CHEBI:60033"/>
        <dbReference type="ChEBI" id="CHEBI:62233"/>
        <dbReference type="ChEBI" id="CHEBI:456216"/>
        <dbReference type="EC" id="6.3.5.13"/>
    </reaction>
</comment>
<evidence type="ECO:0000256" key="1">
    <source>
        <dbReference type="ARBA" id="ARBA00022962"/>
    </source>
</evidence>
<keyword evidence="2" id="KW-0133">Cell shape</keyword>
<evidence type="ECO:0000313" key="4">
    <source>
        <dbReference type="EMBL" id="SDU82444.1"/>
    </source>
</evidence>
<evidence type="ECO:0000259" key="3">
    <source>
        <dbReference type="Pfam" id="PF07685"/>
    </source>
</evidence>
<dbReference type="HAMAP" id="MF_02213">
    <property type="entry name" value="Lipid_II_synth_GatD"/>
    <property type="match status" value="1"/>
</dbReference>
<sequence length="265" mass="27531">MGDALLADVSGEYGPGDGPRVEVVLVYQSLLGIYGDRGNATVLARRLAWRGFDAVLTVVEPGEPLPDTGQVYLLGGGEDAAQISAVRALQADGGLHRAVDRGAVVFAVCAGYQIAGRTFTVGDPTVPGGEDQVIEGLGLLDVTTTRGPRRAVGEILSRWRGRSGDSDDSALLTGFENHGGWTRLGPDAEPLADVEVGVGNCADGTEGAVNGTVIGTYPHGPVLARNPALADHLLELALGEELAPLPRPEIDALRTQRLAAVRGTR</sequence>
<feature type="active site" description="Nucleophile" evidence="2">
    <location>
        <position position="109"/>
    </location>
</feature>
<comment type="function">
    <text evidence="2">The lipid II isoglutaminyl synthase complex catalyzes the formation of alpha-D-isoglutamine in the cell wall lipid II stem peptide. The GatD subunit catalyzes the hydrolysis of glutamine to glutamate and ammonia. The resulting ammonia molecule is channeled to the active site of MurT.</text>
</comment>
<gene>
    <name evidence="2" type="primary">gatD</name>
    <name evidence="4" type="ORF">SAMN04488544_0534</name>
</gene>
<comment type="subunit">
    <text evidence="2">Forms a heterodimer with MurT.</text>
</comment>
<keyword evidence="2" id="KW-0573">Peptidoglycan synthesis</keyword>
<feature type="binding site" evidence="2">
    <location>
        <position position="150"/>
    </location>
    <ligand>
        <name>substrate</name>
    </ligand>
</feature>
<dbReference type="Proteomes" id="UP000198825">
    <property type="component" value="Chromosome I"/>
</dbReference>
<dbReference type="SUPFAM" id="SSF52317">
    <property type="entry name" value="Class I glutamine amidotransferase-like"/>
    <property type="match status" value="1"/>
</dbReference>
<dbReference type="EMBL" id="LT629799">
    <property type="protein sequence ID" value="SDU82444.1"/>
    <property type="molecule type" value="Genomic_DNA"/>
</dbReference>
<dbReference type="EC" id="6.3.5.13" evidence="2"/>
<evidence type="ECO:0000256" key="2">
    <source>
        <dbReference type="HAMAP-Rule" id="MF_02213"/>
    </source>
</evidence>
<protein>
    <recommendedName>
        <fullName evidence="2">Lipid II isoglutaminyl synthase (glutamine-hydrolyzing) subunit GatD</fullName>
        <ecNumber evidence="2">6.3.5.13</ecNumber>
    </recommendedName>
    <alternativeName>
        <fullName evidence="2">Lipid II isoglutaminyl synthase glutaminase subunit</fullName>
        <ecNumber evidence="2">3.5.1.2</ecNumber>
    </alternativeName>
</protein>
<keyword evidence="1 2" id="KW-0315">Glutamine amidotransferase</keyword>
<dbReference type="InterPro" id="IPR029062">
    <property type="entry name" value="Class_I_gatase-like"/>
</dbReference>
<dbReference type="GO" id="GO:0140282">
    <property type="term" value="F:carbon-nitrogen ligase activity on lipid II"/>
    <property type="evidence" value="ECO:0007669"/>
    <property type="project" value="UniProtKB-UniRule"/>
</dbReference>
<feature type="active site" evidence="2">
    <location>
        <position position="219"/>
    </location>
</feature>
<dbReference type="AlphaFoldDB" id="A0A1H2LNN0"/>
<dbReference type="OrthoDB" id="9782045at2"/>
<dbReference type="GO" id="GO:0009236">
    <property type="term" value="P:cobalamin biosynthetic process"/>
    <property type="evidence" value="ECO:0007669"/>
    <property type="project" value="InterPro"/>
</dbReference>
<dbReference type="PANTHER" id="PTHR21343">
    <property type="entry name" value="DETHIOBIOTIN SYNTHETASE"/>
    <property type="match status" value="1"/>
</dbReference>
<comment type="similarity">
    <text evidence="2">Belongs to the CobB/CobQ family. GatD subfamily.</text>
</comment>
<keyword evidence="2" id="KW-0378">Hydrolase</keyword>
<dbReference type="EC" id="3.5.1.2" evidence="2"/>
<dbReference type="Gene3D" id="3.40.50.880">
    <property type="match status" value="1"/>
</dbReference>
<dbReference type="InterPro" id="IPR011698">
    <property type="entry name" value="GATase_3"/>
</dbReference>
<accession>A0A1H2LNN0</accession>
<dbReference type="CDD" id="cd01750">
    <property type="entry name" value="GATase1_CobQ"/>
    <property type="match status" value="1"/>
</dbReference>
<dbReference type="InterPro" id="IPR033949">
    <property type="entry name" value="CobQ_GATase1"/>
</dbReference>
<dbReference type="PANTHER" id="PTHR21343:SF9">
    <property type="entry name" value="LIPID II ISOGLUTAMINYL SYNTHASE (GLUTAMINE-HYDROLYZING) SUBUNIT GATD"/>
    <property type="match status" value="1"/>
</dbReference>
<reference evidence="5" key="1">
    <citation type="submission" date="2016-10" db="EMBL/GenBank/DDBJ databases">
        <authorList>
            <person name="Varghese N."/>
            <person name="Submissions S."/>
        </authorList>
    </citation>
    <scope>NUCLEOTIDE SEQUENCE [LARGE SCALE GENOMIC DNA]</scope>
    <source>
        <strain evidence="5">DSM 21743</strain>
    </source>
</reference>